<dbReference type="CDD" id="cd00209">
    <property type="entry name" value="DHFR"/>
    <property type="match status" value="1"/>
</dbReference>
<dbReference type="Pfam" id="PF00186">
    <property type="entry name" value="DHFR_1"/>
    <property type="match status" value="1"/>
</dbReference>
<evidence type="ECO:0000256" key="4">
    <source>
        <dbReference type="ARBA" id="ARBA00022563"/>
    </source>
</evidence>
<comment type="caution">
    <text evidence="9">The sequence shown here is derived from an EMBL/GenBank/DDBJ whole genome shotgun (WGS) entry which is preliminary data.</text>
</comment>
<dbReference type="PRINTS" id="PR00070">
    <property type="entry name" value="DHFR"/>
</dbReference>
<evidence type="ECO:0000313" key="9">
    <source>
        <dbReference type="EMBL" id="GAO97683.1"/>
    </source>
</evidence>
<keyword evidence="6" id="KW-0560">Oxidoreductase</keyword>
<protein>
    <recommendedName>
        <fullName evidence="3">dihydrofolate reductase</fullName>
        <ecNumber evidence="3">1.5.1.3</ecNumber>
    </recommendedName>
</protein>
<dbReference type="UniPathway" id="UPA00077">
    <property type="reaction ID" value="UER00158"/>
</dbReference>
<evidence type="ECO:0000256" key="5">
    <source>
        <dbReference type="ARBA" id="ARBA00022857"/>
    </source>
</evidence>
<dbReference type="GO" id="GO:0050661">
    <property type="term" value="F:NADP binding"/>
    <property type="evidence" value="ECO:0007669"/>
    <property type="project" value="InterPro"/>
</dbReference>
<dbReference type="GO" id="GO:0005829">
    <property type="term" value="C:cytosol"/>
    <property type="evidence" value="ECO:0007669"/>
    <property type="project" value="TreeGrafter"/>
</dbReference>
<feature type="domain" description="DHFR" evidence="8">
    <location>
        <begin position="1"/>
        <end position="162"/>
    </location>
</feature>
<dbReference type="GO" id="GO:0046654">
    <property type="term" value="P:tetrahydrofolate biosynthetic process"/>
    <property type="evidence" value="ECO:0007669"/>
    <property type="project" value="UniProtKB-UniPathway"/>
</dbReference>
<organism evidence="9 10">
    <name type="scientific">Caedimonas varicaedens</name>
    <dbReference type="NCBI Taxonomy" id="1629334"/>
    <lineage>
        <taxon>Bacteria</taxon>
        <taxon>Pseudomonadati</taxon>
        <taxon>Pseudomonadota</taxon>
        <taxon>Alphaproteobacteria</taxon>
        <taxon>Holosporales</taxon>
        <taxon>Caedimonadaceae</taxon>
        <taxon>Caedimonas</taxon>
    </lineage>
</organism>
<dbReference type="SUPFAM" id="SSF53597">
    <property type="entry name" value="Dihydrofolate reductase-like"/>
    <property type="match status" value="1"/>
</dbReference>
<name>A0A0K8MBT6_9PROT</name>
<dbReference type="GO" id="GO:0046452">
    <property type="term" value="P:dihydrofolate metabolic process"/>
    <property type="evidence" value="ECO:0007669"/>
    <property type="project" value="TreeGrafter"/>
</dbReference>
<dbReference type="PROSITE" id="PS51330">
    <property type="entry name" value="DHFR_2"/>
    <property type="match status" value="1"/>
</dbReference>
<comment type="function">
    <text evidence="7">Key enzyme in folate metabolism. Catalyzes an essential reaction for de novo glycine and purine synthesis, and for DNA precursor synthesis.</text>
</comment>
<dbReference type="Proteomes" id="UP000036771">
    <property type="component" value="Unassembled WGS sequence"/>
</dbReference>
<dbReference type="STRING" id="1629334.Cva_00319"/>
<dbReference type="PANTHER" id="PTHR48069">
    <property type="entry name" value="DIHYDROFOLATE REDUCTASE"/>
    <property type="match status" value="1"/>
</dbReference>
<reference evidence="9 10" key="1">
    <citation type="submission" date="2015-03" db="EMBL/GenBank/DDBJ databases">
        <title>Caedibacter varicaedens, whole genome shotgun sequence.</title>
        <authorList>
            <person name="Suzuki H."/>
            <person name="Dapper A.L."/>
            <person name="Gibson A.K."/>
            <person name="Jackson C."/>
            <person name="Lee H."/>
            <person name="Pejaver V.R."/>
            <person name="Doak T."/>
            <person name="Lynch M."/>
        </authorList>
    </citation>
    <scope>NUCLEOTIDE SEQUENCE [LARGE SCALE GENOMIC DNA]</scope>
</reference>
<evidence type="ECO:0000256" key="2">
    <source>
        <dbReference type="ARBA" id="ARBA00009539"/>
    </source>
</evidence>
<dbReference type="InterPro" id="IPR024072">
    <property type="entry name" value="DHFR-like_dom_sf"/>
</dbReference>
<dbReference type="Gene3D" id="3.40.430.10">
    <property type="entry name" value="Dihydrofolate Reductase, subunit A"/>
    <property type="match status" value="1"/>
</dbReference>
<evidence type="ECO:0000259" key="8">
    <source>
        <dbReference type="PROSITE" id="PS51330"/>
    </source>
</evidence>
<dbReference type="AlphaFoldDB" id="A0A0K8MBT6"/>
<dbReference type="GO" id="GO:0046655">
    <property type="term" value="P:folic acid metabolic process"/>
    <property type="evidence" value="ECO:0007669"/>
    <property type="project" value="TreeGrafter"/>
</dbReference>
<gene>
    <name evidence="9" type="primary">dfrA</name>
    <name evidence="9" type="ORF">Cva_00319</name>
</gene>
<dbReference type="EC" id="1.5.1.3" evidence="3"/>
<evidence type="ECO:0000256" key="1">
    <source>
        <dbReference type="ARBA" id="ARBA00004903"/>
    </source>
</evidence>
<evidence type="ECO:0000256" key="7">
    <source>
        <dbReference type="ARBA" id="ARBA00025067"/>
    </source>
</evidence>
<sequence>MMACDPRGIIGKSGKLPWVYPEELRYFRQTTYAHVVIMGHKTFKSVSDSFLKDRFNIVFSTTCRRYVDSGVVFVSSLDEFLNISDLPDNKKYFMIGGAMIADLFLKQNLIQDFLLTEIKKNYEGDTVFPLHKLREWPYTTLQEVPDFKIKHYLNPHSLRKEI</sequence>
<keyword evidence="10" id="KW-1185">Reference proteome</keyword>
<dbReference type="InterPro" id="IPR001796">
    <property type="entry name" value="DHFR_dom"/>
</dbReference>
<dbReference type="PANTHER" id="PTHR48069:SF3">
    <property type="entry name" value="DIHYDROFOLATE REDUCTASE"/>
    <property type="match status" value="1"/>
</dbReference>
<dbReference type="GO" id="GO:0004146">
    <property type="term" value="F:dihydrofolate reductase activity"/>
    <property type="evidence" value="ECO:0007669"/>
    <property type="project" value="UniProtKB-EC"/>
</dbReference>
<evidence type="ECO:0000313" key="10">
    <source>
        <dbReference type="Proteomes" id="UP000036771"/>
    </source>
</evidence>
<evidence type="ECO:0000256" key="3">
    <source>
        <dbReference type="ARBA" id="ARBA00012856"/>
    </source>
</evidence>
<dbReference type="EMBL" id="BBVC01000014">
    <property type="protein sequence ID" value="GAO97683.1"/>
    <property type="molecule type" value="Genomic_DNA"/>
</dbReference>
<comment type="pathway">
    <text evidence="1">Cofactor biosynthesis; tetrahydrofolate biosynthesis; 5,6,7,8-tetrahydrofolate from 7,8-dihydrofolate: step 1/1.</text>
</comment>
<dbReference type="InterPro" id="IPR012259">
    <property type="entry name" value="DHFR"/>
</dbReference>
<dbReference type="OrthoDB" id="9804315at2"/>
<dbReference type="GO" id="GO:0006730">
    <property type="term" value="P:one-carbon metabolic process"/>
    <property type="evidence" value="ECO:0007669"/>
    <property type="project" value="UniProtKB-KW"/>
</dbReference>
<evidence type="ECO:0000256" key="6">
    <source>
        <dbReference type="ARBA" id="ARBA00023002"/>
    </source>
</evidence>
<keyword evidence="4" id="KW-0554">One-carbon metabolism</keyword>
<accession>A0A0K8MBT6</accession>
<keyword evidence="5" id="KW-0521">NADP</keyword>
<comment type="similarity">
    <text evidence="2">Belongs to the dihydrofolate reductase family.</text>
</comment>
<proteinExistence type="inferred from homology"/>